<dbReference type="PANTHER" id="PTHR46558:SF11">
    <property type="entry name" value="HTH-TYPE TRANSCRIPTIONAL REGULATOR XRE"/>
    <property type="match status" value="1"/>
</dbReference>
<dbReference type="CDD" id="cd11539">
    <property type="entry name" value="NTP-PPase_u2"/>
    <property type="match status" value="1"/>
</dbReference>
<dbReference type="SUPFAM" id="SSF47413">
    <property type="entry name" value="lambda repressor-like DNA-binding domains"/>
    <property type="match status" value="1"/>
</dbReference>
<protein>
    <submittedName>
        <fullName evidence="3">Nucleoside triphosphate pyrophosphohydrolase</fullName>
    </submittedName>
</protein>
<dbReference type="Pfam" id="PF03819">
    <property type="entry name" value="MazG"/>
    <property type="match status" value="1"/>
</dbReference>
<dbReference type="SUPFAM" id="SSF101386">
    <property type="entry name" value="all-alpha NTP pyrophosphatases"/>
    <property type="match status" value="1"/>
</dbReference>
<dbReference type="InterPro" id="IPR010982">
    <property type="entry name" value="Lambda_DNA-bd_dom_sf"/>
</dbReference>
<proteinExistence type="predicted"/>
<name>A0A8S5N420_9CAUD</name>
<reference evidence="3" key="1">
    <citation type="journal article" date="2021" name="Proc. Natl. Acad. Sci. U.S.A.">
        <title>A Catalog of Tens of Thousands of Viruses from Human Metagenomes Reveals Hidden Associations with Chronic Diseases.</title>
        <authorList>
            <person name="Tisza M.J."/>
            <person name="Buck C.B."/>
        </authorList>
    </citation>
    <scope>NUCLEOTIDE SEQUENCE</scope>
    <source>
        <strain evidence="3">Ctv0N24</strain>
    </source>
</reference>
<dbReference type="Gene3D" id="1.10.260.40">
    <property type="entry name" value="lambda repressor-like DNA-binding domains"/>
    <property type="match status" value="1"/>
</dbReference>
<dbReference type="Gene3D" id="1.10.287.1080">
    <property type="entry name" value="MazG-like"/>
    <property type="match status" value="1"/>
</dbReference>
<sequence length="164" mass="18729">MNDFGKKVVMLLKKNNMTQRELANKVGIKEASLSRYISENRTPKGTVIANIANVLYTTTDYLLGLETKGNESYCMNQNIILKSIVYCGKEIQLTVCMEECAELIQAIGKAKRGKLDADNMIEEIADVLICVEILKQIYNIPDCSIENWIERKQERMLSRMEDRV</sequence>
<evidence type="ECO:0000259" key="2">
    <source>
        <dbReference type="PROSITE" id="PS50943"/>
    </source>
</evidence>
<dbReference type="EMBL" id="BK015052">
    <property type="protein sequence ID" value="DAD89010.1"/>
    <property type="molecule type" value="Genomic_DNA"/>
</dbReference>
<evidence type="ECO:0000313" key="3">
    <source>
        <dbReference type="EMBL" id="DAD89010.1"/>
    </source>
</evidence>
<dbReference type="PANTHER" id="PTHR46558">
    <property type="entry name" value="TRACRIPTIONAL REGULATORY PROTEIN-RELATED-RELATED"/>
    <property type="match status" value="1"/>
</dbReference>
<dbReference type="GO" id="GO:0003677">
    <property type="term" value="F:DNA binding"/>
    <property type="evidence" value="ECO:0007669"/>
    <property type="project" value="UniProtKB-KW"/>
</dbReference>
<dbReference type="PROSITE" id="PS50943">
    <property type="entry name" value="HTH_CROC1"/>
    <property type="match status" value="1"/>
</dbReference>
<dbReference type="InterPro" id="IPR001387">
    <property type="entry name" value="Cro/C1-type_HTH"/>
</dbReference>
<dbReference type="InterPro" id="IPR004518">
    <property type="entry name" value="MazG-like_dom"/>
</dbReference>
<dbReference type="Pfam" id="PF01381">
    <property type="entry name" value="HTH_3"/>
    <property type="match status" value="1"/>
</dbReference>
<feature type="domain" description="HTH cro/C1-type" evidence="2">
    <location>
        <begin position="8"/>
        <end position="62"/>
    </location>
</feature>
<dbReference type="CDD" id="cd00093">
    <property type="entry name" value="HTH_XRE"/>
    <property type="match status" value="1"/>
</dbReference>
<keyword evidence="1" id="KW-0238">DNA-binding</keyword>
<evidence type="ECO:0000256" key="1">
    <source>
        <dbReference type="ARBA" id="ARBA00023125"/>
    </source>
</evidence>
<dbReference type="SMART" id="SM00530">
    <property type="entry name" value="HTH_XRE"/>
    <property type="match status" value="1"/>
</dbReference>
<accession>A0A8S5N420</accession>
<organism evidence="3">
    <name type="scientific">Siphoviridae sp. ctv0N24</name>
    <dbReference type="NCBI Taxonomy" id="2826509"/>
    <lineage>
        <taxon>Viruses</taxon>
        <taxon>Duplodnaviria</taxon>
        <taxon>Heunggongvirae</taxon>
        <taxon>Uroviricota</taxon>
        <taxon>Caudoviricetes</taxon>
    </lineage>
</organism>